<feature type="transmembrane region" description="Helical" evidence="6">
    <location>
        <begin position="140"/>
        <end position="160"/>
    </location>
</feature>
<feature type="transmembrane region" description="Helical" evidence="6">
    <location>
        <begin position="37"/>
        <end position="53"/>
    </location>
</feature>
<feature type="transmembrane region" description="Helical" evidence="6">
    <location>
        <begin position="317"/>
        <end position="342"/>
    </location>
</feature>
<evidence type="ECO:0000256" key="4">
    <source>
        <dbReference type="ARBA" id="ARBA00022989"/>
    </source>
</evidence>
<dbReference type="KEGG" id="cts:Ctha_0384"/>
<name>B3QU57_CHLT3</name>
<dbReference type="InterPro" id="IPR050833">
    <property type="entry name" value="Poly_Biosynth_Transport"/>
</dbReference>
<proteinExistence type="predicted"/>
<dbReference type="STRING" id="517418.Ctha_0384"/>
<reference evidence="7 8" key="1">
    <citation type="submission" date="2008-06" db="EMBL/GenBank/DDBJ databases">
        <title>Complete sequence of Chloroherpeton thalassium ATCC 35110.</title>
        <authorList>
            <consortium name="US DOE Joint Genome Institute"/>
            <person name="Lucas S."/>
            <person name="Copeland A."/>
            <person name="Lapidus A."/>
            <person name="Glavina del Rio T."/>
            <person name="Dalin E."/>
            <person name="Tice H."/>
            <person name="Bruce D."/>
            <person name="Goodwin L."/>
            <person name="Pitluck S."/>
            <person name="Schmutz J."/>
            <person name="Larimer F."/>
            <person name="Land M."/>
            <person name="Hauser L."/>
            <person name="Kyrpides N."/>
            <person name="Mikhailova N."/>
            <person name="Liu Z."/>
            <person name="Li T."/>
            <person name="Zhao F."/>
            <person name="Overmann J."/>
            <person name="Bryant D.A."/>
            <person name="Richardson P."/>
        </authorList>
    </citation>
    <scope>NUCLEOTIDE SEQUENCE [LARGE SCALE GENOMIC DNA]</scope>
    <source>
        <strain evidence="8">ATCC 35110 / GB-78</strain>
    </source>
</reference>
<evidence type="ECO:0000313" key="7">
    <source>
        <dbReference type="EMBL" id="ACF12855.1"/>
    </source>
</evidence>
<dbReference type="eggNOG" id="COG2244">
    <property type="taxonomic scope" value="Bacteria"/>
</dbReference>
<keyword evidence="2" id="KW-1003">Cell membrane</keyword>
<dbReference type="OrthoDB" id="975027at2"/>
<evidence type="ECO:0000256" key="3">
    <source>
        <dbReference type="ARBA" id="ARBA00022692"/>
    </source>
</evidence>
<feature type="transmembrane region" description="Helical" evidence="6">
    <location>
        <begin position="166"/>
        <end position="186"/>
    </location>
</feature>
<evidence type="ECO:0000256" key="6">
    <source>
        <dbReference type="SAM" id="Phobius"/>
    </source>
</evidence>
<dbReference type="PANTHER" id="PTHR30250">
    <property type="entry name" value="PST FAMILY PREDICTED COLANIC ACID TRANSPORTER"/>
    <property type="match status" value="1"/>
</dbReference>
<keyword evidence="8" id="KW-1185">Reference proteome</keyword>
<keyword evidence="4 6" id="KW-1133">Transmembrane helix</keyword>
<feature type="transmembrane region" description="Helical" evidence="6">
    <location>
        <begin position="354"/>
        <end position="374"/>
    </location>
</feature>
<comment type="subcellular location">
    <subcellularLocation>
        <location evidence="1">Cell membrane</location>
        <topology evidence="1">Multi-pass membrane protein</topology>
    </subcellularLocation>
</comment>
<feature type="transmembrane region" description="Helical" evidence="6">
    <location>
        <begin position="74"/>
        <end position="97"/>
    </location>
</feature>
<sequence>MLNYRKIAWTLINNSLEILIGLGSIVLVTRLYTPEDVGAWSVFTALFFFVTKIREGIVQTALVKYSAGIDGESYWTVLKSSFWINLAIEVAICMTISTSGALGFFPLLSALLMIYPVYSVGWSIYRWMLFVFQSRLEVELIFRMNLIIVSVLGVGFGLLVRQAWPLWAMVLVLGSASGLAAVYGTWRLGIKNLLQAKAQRQMVKDLLAFGKYGLLREIAGTLSTRINVFLTAGLLTFAEAGLLGVAQRFTQLVLIPNAAIQTLIFPKACELNNQAKNRDLKTLYETSVAMLLGMFLPMVAVIALFAEQIILLFNGSAYLAAAPLLTVMVITVALYSPFGNAFGSVINAISKPEINVMVVTVNSVINIALSVTLISTVGLYGAVIAPFLTETFGFFWIGILLKKELDISFLRCFLLIPKSYQNLYVAVRQKLSPGRTGT</sequence>
<feature type="transmembrane region" description="Helical" evidence="6">
    <location>
        <begin position="380"/>
        <end position="401"/>
    </location>
</feature>
<dbReference type="PANTHER" id="PTHR30250:SF11">
    <property type="entry name" value="O-ANTIGEN TRANSPORTER-RELATED"/>
    <property type="match status" value="1"/>
</dbReference>
<dbReference type="EMBL" id="CP001100">
    <property type="protein sequence ID" value="ACF12855.1"/>
    <property type="molecule type" value="Genomic_DNA"/>
</dbReference>
<feature type="transmembrane region" description="Helical" evidence="6">
    <location>
        <begin position="103"/>
        <end position="128"/>
    </location>
</feature>
<evidence type="ECO:0000256" key="1">
    <source>
        <dbReference type="ARBA" id="ARBA00004651"/>
    </source>
</evidence>
<protein>
    <submittedName>
        <fullName evidence="7">Polysaccharide biosynthesis protein</fullName>
    </submittedName>
</protein>
<feature type="transmembrane region" description="Helical" evidence="6">
    <location>
        <begin position="288"/>
        <end position="311"/>
    </location>
</feature>
<accession>B3QU57</accession>
<dbReference type="GO" id="GO:0005886">
    <property type="term" value="C:plasma membrane"/>
    <property type="evidence" value="ECO:0007669"/>
    <property type="project" value="UniProtKB-SubCell"/>
</dbReference>
<evidence type="ECO:0000256" key="2">
    <source>
        <dbReference type="ARBA" id="ARBA00022475"/>
    </source>
</evidence>
<dbReference type="Proteomes" id="UP000001208">
    <property type="component" value="Chromosome"/>
</dbReference>
<feature type="transmembrane region" description="Helical" evidence="6">
    <location>
        <begin position="7"/>
        <end position="31"/>
    </location>
</feature>
<dbReference type="HOGENOM" id="CLU_625136_0_0_10"/>
<organism evidence="7 8">
    <name type="scientific">Chloroherpeton thalassium (strain ATCC 35110 / GB-78)</name>
    <dbReference type="NCBI Taxonomy" id="517418"/>
    <lineage>
        <taxon>Bacteria</taxon>
        <taxon>Pseudomonadati</taxon>
        <taxon>Chlorobiota</taxon>
        <taxon>Chlorobiia</taxon>
        <taxon>Chlorobiales</taxon>
        <taxon>Chloroherpetonaceae</taxon>
        <taxon>Chloroherpeton</taxon>
    </lineage>
</organism>
<dbReference type="AlphaFoldDB" id="B3QU57"/>
<keyword evidence="5 6" id="KW-0472">Membrane</keyword>
<evidence type="ECO:0000256" key="5">
    <source>
        <dbReference type="ARBA" id="ARBA00023136"/>
    </source>
</evidence>
<dbReference type="Pfam" id="PF13440">
    <property type="entry name" value="Polysacc_synt_3"/>
    <property type="match status" value="1"/>
</dbReference>
<evidence type="ECO:0000313" key="8">
    <source>
        <dbReference type="Proteomes" id="UP000001208"/>
    </source>
</evidence>
<keyword evidence="3 6" id="KW-0812">Transmembrane</keyword>
<gene>
    <name evidence="7" type="ordered locus">Ctha_0384</name>
</gene>
<dbReference type="RefSeq" id="WP_012498939.1">
    <property type="nucleotide sequence ID" value="NC_011026.1"/>
</dbReference>